<comment type="pathway">
    <text evidence="14">Membrane lipid metabolism; glycerophospholipid metabolism.</text>
</comment>
<evidence type="ECO:0000256" key="14">
    <source>
        <dbReference type="HAMAP-Rule" id="MF_00394"/>
    </source>
</evidence>
<dbReference type="EMBL" id="CP007793">
    <property type="protein sequence ID" value="AIB12855.1"/>
    <property type="molecule type" value="Genomic_DNA"/>
</dbReference>
<feature type="binding site" evidence="14">
    <location>
        <position position="141"/>
    </location>
    <ligand>
        <name>sn-glycerol 3-phosphate</name>
        <dbReference type="ChEBI" id="CHEBI:57597"/>
    </ligand>
</feature>
<dbReference type="GO" id="GO:0046168">
    <property type="term" value="P:glycerol-3-phosphate catabolic process"/>
    <property type="evidence" value="ECO:0007669"/>
    <property type="project" value="InterPro"/>
</dbReference>
<dbReference type="RefSeq" id="WP_038529806.1">
    <property type="nucleotide sequence ID" value="NZ_CP007793.1"/>
</dbReference>
<dbReference type="PANTHER" id="PTHR11728">
    <property type="entry name" value="GLYCEROL-3-PHOSPHATE DEHYDROGENASE"/>
    <property type="match status" value="1"/>
</dbReference>
<dbReference type="Proteomes" id="UP000236268">
    <property type="component" value="Unassembled WGS sequence"/>
</dbReference>
<feature type="binding site" evidence="14">
    <location>
        <position position="258"/>
    </location>
    <ligand>
        <name>NADPH</name>
        <dbReference type="ChEBI" id="CHEBI:57783"/>
    </ligand>
</feature>
<comment type="function">
    <text evidence="14">Catalyzes the reduction of the glycolytic intermediate dihydroxyacetone phosphate (DHAP) to sn-glycerol 3-phosphate (G3P), the key precursor for phospholipid synthesis.</text>
</comment>
<feature type="binding site" evidence="14">
    <location>
        <position position="110"/>
    </location>
    <ligand>
        <name>sn-glycerol 3-phosphate</name>
        <dbReference type="ChEBI" id="CHEBI:57597"/>
    </ligand>
</feature>
<evidence type="ECO:0000256" key="12">
    <source>
        <dbReference type="ARBA" id="ARBA00069372"/>
    </source>
</evidence>
<feature type="binding site" evidence="14">
    <location>
        <position position="259"/>
    </location>
    <ligand>
        <name>sn-glycerol 3-phosphate</name>
        <dbReference type="ChEBI" id="CHEBI:57597"/>
    </ligand>
</feature>
<keyword evidence="7 14" id="KW-0443">Lipid metabolism</keyword>
<dbReference type="NCBIfam" id="NF000940">
    <property type="entry name" value="PRK00094.1-2"/>
    <property type="match status" value="1"/>
</dbReference>
<dbReference type="FunFam" id="1.10.1040.10:FF:000001">
    <property type="entry name" value="Glycerol-3-phosphate dehydrogenase [NAD(P)+]"/>
    <property type="match status" value="1"/>
</dbReference>
<keyword evidence="21" id="KW-0012">Acyltransferase</keyword>
<feature type="binding site" evidence="14">
    <location>
        <position position="37"/>
    </location>
    <ligand>
        <name>NADPH</name>
        <dbReference type="ChEBI" id="CHEBI:57783"/>
    </ligand>
</feature>
<comment type="subcellular location">
    <subcellularLocation>
        <location evidence="14">Cytoplasm</location>
    </subcellularLocation>
</comment>
<accession>A0A060DJ90</accession>
<dbReference type="PANTHER" id="PTHR11728:SF1">
    <property type="entry name" value="GLYCEROL-3-PHOSPHATE DEHYDROGENASE [NAD(+)] 2, CHLOROPLASTIC"/>
    <property type="match status" value="1"/>
</dbReference>
<reference evidence="21 23" key="1">
    <citation type="journal article" date="2014" name="Genome Announc.">
        <title>Complete Genome Sequence of the Model Rhizosphere Strain Azospirillum brasilense Az39, Successfully Applied in Agriculture.</title>
        <authorList>
            <person name="Rivera D."/>
            <person name="Revale S."/>
            <person name="Molina R."/>
            <person name="Gualpa J."/>
            <person name="Puente M."/>
            <person name="Maroniche G."/>
            <person name="Paris G."/>
            <person name="Baker D."/>
            <person name="Clavijo B."/>
            <person name="McLay K."/>
            <person name="Spaepen S."/>
            <person name="Perticari A."/>
            <person name="Vazquez M."/>
            <person name="Wisniewski-Dye F."/>
            <person name="Watkins C."/>
            <person name="Martinez-Abarca F."/>
            <person name="Vanderleyden J."/>
            <person name="Cassan F."/>
        </authorList>
    </citation>
    <scope>NUCLEOTIDE SEQUENCE [LARGE SCALE GENOMIC DNA]</scope>
    <source>
        <strain evidence="21 23">Az39</strain>
    </source>
</reference>
<evidence type="ECO:0000256" key="17">
    <source>
        <dbReference type="PIRSR" id="PIRSR000114-3"/>
    </source>
</evidence>
<comment type="caution">
    <text evidence="14">Lacks conserved residue(s) required for the propagation of feature annotation.</text>
</comment>
<dbReference type="Pfam" id="PF07479">
    <property type="entry name" value="NAD_Gly3P_dh_C"/>
    <property type="match status" value="1"/>
</dbReference>
<keyword evidence="3 14" id="KW-0547">Nucleotide-binding</keyword>
<evidence type="ECO:0000256" key="15">
    <source>
        <dbReference type="PIRSR" id="PIRSR000114-1"/>
    </source>
</evidence>
<feature type="binding site" evidence="14">
    <location>
        <position position="143"/>
    </location>
    <ligand>
        <name>NADPH</name>
        <dbReference type="ChEBI" id="CHEBI:57783"/>
    </ligand>
</feature>
<comment type="catalytic activity">
    <reaction evidence="10">
        <text>sn-glycerol 3-phosphate + NADP(+) = dihydroxyacetone phosphate + NADPH + H(+)</text>
        <dbReference type="Rhea" id="RHEA:11096"/>
        <dbReference type="ChEBI" id="CHEBI:15378"/>
        <dbReference type="ChEBI" id="CHEBI:57597"/>
        <dbReference type="ChEBI" id="CHEBI:57642"/>
        <dbReference type="ChEBI" id="CHEBI:57783"/>
        <dbReference type="ChEBI" id="CHEBI:58349"/>
        <dbReference type="EC" id="1.1.1.94"/>
    </reaction>
    <physiologicalReaction direction="right-to-left" evidence="10">
        <dbReference type="Rhea" id="RHEA:11098"/>
    </physiologicalReaction>
</comment>
<dbReference type="InterPro" id="IPR013328">
    <property type="entry name" value="6PGD_dom2"/>
</dbReference>
<feature type="binding site" evidence="14">
    <location>
        <position position="110"/>
    </location>
    <ligand>
        <name>NADPH</name>
        <dbReference type="ChEBI" id="CHEBI:57783"/>
    </ligand>
</feature>
<accession>A0A2K1FYY6</accession>
<keyword evidence="5 14" id="KW-0560">Oxidoreductase</keyword>
<dbReference type="InterPro" id="IPR036291">
    <property type="entry name" value="NAD(P)-bd_dom_sf"/>
</dbReference>
<evidence type="ECO:0000256" key="5">
    <source>
        <dbReference type="ARBA" id="ARBA00023002"/>
    </source>
</evidence>
<evidence type="ECO:0000256" key="16">
    <source>
        <dbReference type="PIRSR" id="PIRSR000114-2"/>
    </source>
</evidence>
<evidence type="ECO:0000256" key="10">
    <source>
        <dbReference type="ARBA" id="ARBA00052716"/>
    </source>
</evidence>
<keyword evidence="9 14" id="KW-1208">Phospholipid metabolism</keyword>
<keyword evidence="4 14" id="KW-0521">NADP</keyword>
<dbReference type="GO" id="GO:0008654">
    <property type="term" value="P:phospholipid biosynthetic process"/>
    <property type="evidence" value="ECO:0007669"/>
    <property type="project" value="UniProtKB-KW"/>
</dbReference>
<feature type="binding site" evidence="14">
    <location>
        <position position="284"/>
    </location>
    <ligand>
        <name>NADPH</name>
        <dbReference type="ChEBI" id="CHEBI:57783"/>
    </ligand>
</feature>
<dbReference type="Gene3D" id="3.40.50.720">
    <property type="entry name" value="NAD(P)-binding Rossmann-like Domain"/>
    <property type="match status" value="1"/>
</dbReference>
<keyword evidence="8 14" id="KW-0594">Phospholipid biosynthesis</keyword>
<dbReference type="Gene3D" id="1.10.1040.10">
    <property type="entry name" value="N-(1-d-carboxylethyl)-l-norvaline Dehydrogenase, domain 2"/>
    <property type="match status" value="1"/>
</dbReference>
<gene>
    <name evidence="14" type="primary">gpsA</name>
    <name evidence="21" type="ORF">ABAZ39_12820</name>
    <name evidence="22" type="ORF">C1S70_17555</name>
</gene>
<feature type="binding site" evidence="14">
    <location>
        <position position="194"/>
    </location>
    <ligand>
        <name>sn-glycerol 3-phosphate</name>
        <dbReference type="ChEBI" id="CHEBI:57597"/>
    </ligand>
</feature>
<evidence type="ECO:0000256" key="11">
    <source>
        <dbReference type="ARBA" id="ARBA00066687"/>
    </source>
</evidence>
<dbReference type="EMBL" id="POWG01000018">
    <property type="protein sequence ID" value="PNQ97619.1"/>
    <property type="molecule type" value="Genomic_DNA"/>
</dbReference>
<dbReference type="KEGG" id="abq:ABAZ39_12820"/>
<feature type="binding site" evidence="14">
    <location>
        <position position="282"/>
    </location>
    <ligand>
        <name>NADPH</name>
        <dbReference type="ChEBI" id="CHEBI:57783"/>
    </ligand>
</feature>
<dbReference type="InterPro" id="IPR011128">
    <property type="entry name" value="G3P_DH_NAD-dep_N"/>
</dbReference>
<dbReference type="GO" id="GO:0005975">
    <property type="term" value="P:carbohydrate metabolic process"/>
    <property type="evidence" value="ECO:0007669"/>
    <property type="project" value="InterPro"/>
</dbReference>
<dbReference type="InterPro" id="IPR006109">
    <property type="entry name" value="G3P_DH_NAD-dep_C"/>
</dbReference>
<dbReference type="PRINTS" id="PR00077">
    <property type="entry name" value="GPDHDRGNASE"/>
</dbReference>
<evidence type="ECO:0000256" key="4">
    <source>
        <dbReference type="ARBA" id="ARBA00022857"/>
    </source>
</evidence>
<name>A0A060DJ90_9PROT</name>
<dbReference type="GO" id="GO:0016746">
    <property type="term" value="F:acyltransferase activity"/>
    <property type="evidence" value="ECO:0007669"/>
    <property type="project" value="UniProtKB-KW"/>
</dbReference>
<dbReference type="GO" id="GO:0005829">
    <property type="term" value="C:cytosol"/>
    <property type="evidence" value="ECO:0007669"/>
    <property type="project" value="TreeGrafter"/>
</dbReference>
<dbReference type="InterPro" id="IPR008927">
    <property type="entry name" value="6-PGluconate_DH-like_C_sf"/>
</dbReference>
<sequence length="336" mass="33906">MAATDFRRIGVIGGGAWGTALALAALRAGREALLWAREPAVVESVNAARENRDFLPGVTLPAALRATGDLAEVAACDAILLVTPAQHLRSACAGLAAHLRTGTPLVVCAKGIELDSHALMSEAAAAALPVGTPLAVLSGPTFAAEVARGLPTAVTLACADAALGARLVEALGSRTFRPYLSDDVVGSQIGGAVKNVLAIACGVVEGRKLGDNARAALITRGLAEITRLALALGGRPETLMGLSGLGDLTLTCSSLQSRNMSLGAALGAGRTLAEVLAERRSVAEGVYTAAAVVGLAGKKGVDMPLCAAVDAILNRGAGLDATIDGLLSRPFREEGR</sequence>
<protein>
    <recommendedName>
        <fullName evidence="12 14">Glycerol-3-phosphate dehydrogenase [NAD(P)+]</fullName>
        <ecNumber evidence="11 14">1.1.1.94</ecNumber>
    </recommendedName>
    <alternativeName>
        <fullName evidence="14">NAD(P)(+)-dependent glycerol-3-phosphate dehydrogenase</fullName>
    </alternativeName>
    <alternativeName>
        <fullName evidence="13 14">NAD(P)H-dependent dihydroxyacetone-phosphate reductase</fullName>
    </alternativeName>
</protein>
<feature type="binding site" evidence="16">
    <location>
        <begin position="258"/>
        <end position="259"/>
    </location>
    <ligand>
        <name>substrate</name>
    </ligand>
</feature>
<feature type="binding site" evidence="14">
    <location>
        <position position="139"/>
    </location>
    <ligand>
        <name>sn-glycerol 3-phosphate</name>
        <dbReference type="ChEBI" id="CHEBI:57597"/>
    </ligand>
</feature>
<dbReference type="GO" id="GO:0046167">
    <property type="term" value="P:glycerol-3-phosphate biosynthetic process"/>
    <property type="evidence" value="ECO:0007669"/>
    <property type="project" value="UniProtKB-UniRule"/>
</dbReference>
<evidence type="ECO:0000313" key="24">
    <source>
        <dbReference type="Proteomes" id="UP000236268"/>
    </source>
</evidence>
<evidence type="ECO:0000256" key="6">
    <source>
        <dbReference type="ARBA" id="ARBA00023027"/>
    </source>
</evidence>
<evidence type="ECO:0000256" key="1">
    <source>
        <dbReference type="ARBA" id="ARBA00011009"/>
    </source>
</evidence>
<dbReference type="UniPathway" id="UPA00940"/>
<feature type="binding site" evidence="17">
    <location>
        <begin position="13"/>
        <end position="18"/>
    </location>
    <ligand>
        <name>NAD(+)</name>
        <dbReference type="ChEBI" id="CHEBI:57540"/>
    </ligand>
</feature>
<evidence type="ECO:0000256" key="8">
    <source>
        <dbReference type="ARBA" id="ARBA00023209"/>
    </source>
</evidence>
<dbReference type="NCBIfam" id="NF000942">
    <property type="entry name" value="PRK00094.1-4"/>
    <property type="match status" value="1"/>
</dbReference>
<feature type="binding site" evidence="14">
    <location>
        <position position="247"/>
    </location>
    <ligand>
        <name>sn-glycerol 3-phosphate</name>
        <dbReference type="ChEBI" id="CHEBI:57597"/>
    </ligand>
</feature>
<proteinExistence type="inferred from homology"/>
<feature type="binding site" evidence="16">
    <location>
        <position position="110"/>
    </location>
    <ligand>
        <name>substrate</name>
    </ligand>
</feature>
<dbReference type="PIRSF" id="PIRSF000114">
    <property type="entry name" value="Glycerol-3-P_dh"/>
    <property type="match status" value="1"/>
</dbReference>
<evidence type="ECO:0000256" key="2">
    <source>
        <dbReference type="ARBA" id="ARBA00022516"/>
    </source>
</evidence>
<feature type="domain" description="Glycerol-3-phosphate dehydrogenase NAD-dependent N-terminal" evidence="19">
    <location>
        <begin position="9"/>
        <end position="162"/>
    </location>
</feature>
<feature type="binding site" evidence="14">
    <location>
        <position position="257"/>
    </location>
    <ligand>
        <name>sn-glycerol 3-phosphate</name>
        <dbReference type="ChEBI" id="CHEBI:57597"/>
    </ligand>
</feature>
<feature type="binding site" evidence="17">
    <location>
        <position position="143"/>
    </location>
    <ligand>
        <name>NAD(+)</name>
        <dbReference type="ChEBI" id="CHEBI:57540"/>
    </ligand>
</feature>
<feature type="active site" description="Proton acceptor" evidence="14 15">
    <location>
        <position position="194"/>
    </location>
</feature>
<dbReference type="SUPFAM" id="SSF48179">
    <property type="entry name" value="6-phosphogluconate dehydrogenase C-terminal domain-like"/>
    <property type="match status" value="1"/>
</dbReference>
<feature type="binding site" evidence="14">
    <location>
        <position position="258"/>
    </location>
    <ligand>
        <name>sn-glycerol 3-phosphate</name>
        <dbReference type="ChEBI" id="CHEBI:57597"/>
    </ligand>
</feature>
<evidence type="ECO:0000256" key="13">
    <source>
        <dbReference type="ARBA" id="ARBA00080511"/>
    </source>
</evidence>
<evidence type="ECO:0000256" key="7">
    <source>
        <dbReference type="ARBA" id="ARBA00023098"/>
    </source>
</evidence>
<dbReference type="Proteomes" id="UP000027186">
    <property type="component" value="Chromosome"/>
</dbReference>
<dbReference type="GO" id="GO:0006650">
    <property type="term" value="P:glycerophospholipid metabolic process"/>
    <property type="evidence" value="ECO:0007669"/>
    <property type="project" value="UniProtKB-UniRule"/>
</dbReference>
<comment type="similarity">
    <text evidence="1 14 18">Belongs to the NAD-dependent glycerol-3-phosphate dehydrogenase family.</text>
</comment>
<dbReference type="PROSITE" id="PS00957">
    <property type="entry name" value="NAD_G3PDH"/>
    <property type="match status" value="1"/>
</dbReference>
<reference evidence="22 24" key="2">
    <citation type="submission" date="2018-01" db="EMBL/GenBank/DDBJ databases">
        <title>Whole genome sequence of Azospirillum brasilense REC3 isolated from strawberry roots.</title>
        <authorList>
            <person name="Fontana C.A."/>
            <person name="Salazar S.M."/>
            <person name="Bassi D."/>
            <person name="Puglisi E."/>
            <person name="Lovaisa N.C."/>
            <person name="Toffoli L.M."/>
            <person name="Pedraza R."/>
            <person name="Cocconcelli P.S."/>
        </authorList>
    </citation>
    <scope>NUCLEOTIDE SEQUENCE [LARGE SCALE GENOMIC DNA]</scope>
    <source>
        <strain evidence="22 24">REC3</strain>
    </source>
</reference>
<dbReference type="GO" id="GO:0051287">
    <property type="term" value="F:NAD binding"/>
    <property type="evidence" value="ECO:0007669"/>
    <property type="project" value="InterPro"/>
</dbReference>
<feature type="domain" description="Glycerol-3-phosphate dehydrogenase NAD-dependent C-terminal" evidence="20">
    <location>
        <begin position="183"/>
        <end position="322"/>
    </location>
</feature>
<dbReference type="EC" id="1.1.1.94" evidence="11 14"/>
<evidence type="ECO:0000259" key="19">
    <source>
        <dbReference type="Pfam" id="PF01210"/>
    </source>
</evidence>
<dbReference type="HAMAP" id="MF_00394">
    <property type="entry name" value="NAD_Glyc3P_dehydrog"/>
    <property type="match status" value="1"/>
</dbReference>
<dbReference type="SUPFAM" id="SSF51735">
    <property type="entry name" value="NAD(P)-binding Rossmann-fold domains"/>
    <property type="match status" value="1"/>
</dbReference>
<keyword evidence="2 14" id="KW-0444">Lipid biosynthesis</keyword>
<dbReference type="OrthoDB" id="9812273at2"/>
<dbReference type="AlphaFoldDB" id="A0A060DJ90"/>
<evidence type="ECO:0000313" key="22">
    <source>
        <dbReference type="EMBL" id="PNQ97619.1"/>
    </source>
</evidence>
<feature type="binding site" evidence="17">
    <location>
        <position position="258"/>
    </location>
    <ligand>
        <name>NAD(+)</name>
        <dbReference type="ChEBI" id="CHEBI:57540"/>
    </ligand>
</feature>
<evidence type="ECO:0000256" key="18">
    <source>
        <dbReference type="RuleBase" id="RU000437"/>
    </source>
</evidence>
<comment type="catalytic activity">
    <reaction evidence="14">
        <text>sn-glycerol 3-phosphate + NAD(+) = dihydroxyacetone phosphate + NADH + H(+)</text>
        <dbReference type="Rhea" id="RHEA:11092"/>
        <dbReference type="ChEBI" id="CHEBI:15378"/>
        <dbReference type="ChEBI" id="CHEBI:57540"/>
        <dbReference type="ChEBI" id="CHEBI:57597"/>
        <dbReference type="ChEBI" id="CHEBI:57642"/>
        <dbReference type="ChEBI" id="CHEBI:57945"/>
        <dbReference type="EC" id="1.1.1.94"/>
    </reaction>
</comment>
<dbReference type="InterPro" id="IPR006168">
    <property type="entry name" value="G3P_DH_NAD-dep"/>
</dbReference>
<keyword evidence="6 14" id="KW-0520">NAD</keyword>
<feature type="binding site" evidence="14">
    <location>
        <position position="17"/>
    </location>
    <ligand>
        <name>NADPH</name>
        <dbReference type="ChEBI" id="CHEBI:57783"/>
    </ligand>
</feature>
<dbReference type="Pfam" id="PF01210">
    <property type="entry name" value="NAD_Gly3P_dh_N"/>
    <property type="match status" value="1"/>
</dbReference>
<evidence type="ECO:0000259" key="20">
    <source>
        <dbReference type="Pfam" id="PF07479"/>
    </source>
</evidence>
<evidence type="ECO:0000256" key="3">
    <source>
        <dbReference type="ARBA" id="ARBA00022741"/>
    </source>
</evidence>
<keyword evidence="14" id="KW-0963">Cytoplasm</keyword>
<dbReference type="GO" id="GO:0047952">
    <property type="term" value="F:glycerol-3-phosphate dehydrogenase [NAD(P)+] activity"/>
    <property type="evidence" value="ECO:0007669"/>
    <property type="project" value="UniProtKB-UniRule"/>
</dbReference>
<organism evidence="21 23">
    <name type="scientific">Azospirillum argentinense</name>
    <dbReference type="NCBI Taxonomy" id="2970906"/>
    <lineage>
        <taxon>Bacteria</taxon>
        <taxon>Pseudomonadati</taxon>
        <taxon>Pseudomonadota</taxon>
        <taxon>Alphaproteobacteria</taxon>
        <taxon>Rhodospirillales</taxon>
        <taxon>Azospirillaceae</taxon>
        <taxon>Azospirillum</taxon>
    </lineage>
</organism>
<evidence type="ECO:0000313" key="23">
    <source>
        <dbReference type="Proteomes" id="UP000027186"/>
    </source>
</evidence>
<dbReference type="FunFam" id="3.40.50.720:FF:000019">
    <property type="entry name" value="Glycerol-3-phosphate dehydrogenase [NAD(P)+]"/>
    <property type="match status" value="1"/>
</dbReference>
<evidence type="ECO:0000256" key="9">
    <source>
        <dbReference type="ARBA" id="ARBA00023264"/>
    </source>
</evidence>
<keyword evidence="21" id="KW-0808">Transferase</keyword>
<evidence type="ECO:0000313" key="21">
    <source>
        <dbReference type="EMBL" id="AIB12855.1"/>
    </source>
</evidence>